<dbReference type="PANTHER" id="PTHR30532:SF24">
    <property type="entry name" value="FERRIC ENTEROBACTIN-BINDING PERIPLASMIC PROTEIN FEPB"/>
    <property type="match status" value="1"/>
</dbReference>
<dbReference type="GO" id="GO:0030288">
    <property type="term" value="C:outer membrane-bounded periplasmic space"/>
    <property type="evidence" value="ECO:0007669"/>
    <property type="project" value="TreeGrafter"/>
</dbReference>
<dbReference type="PANTHER" id="PTHR30532">
    <property type="entry name" value="IRON III DICITRATE-BINDING PERIPLASMIC PROTEIN"/>
    <property type="match status" value="1"/>
</dbReference>
<feature type="coiled-coil region" evidence="5">
    <location>
        <begin position="201"/>
        <end position="228"/>
    </location>
</feature>
<keyword evidence="5" id="KW-0175">Coiled coil</keyword>
<gene>
    <name evidence="9" type="ORF">EB820_14170</name>
</gene>
<accession>A0A3M8ASZ5</accession>
<comment type="caution">
    <text evidence="9">The sequence shown here is derived from an EMBL/GenBank/DDBJ whole genome shotgun (WGS) entry which is preliminary data.</text>
</comment>
<dbReference type="Gene3D" id="3.40.50.1980">
    <property type="entry name" value="Nitrogenase molybdenum iron protein domain"/>
    <property type="match status" value="2"/>
</dbReference>
<evidence type="ECO:0000256" key="7">
    <source>
        <dbReference type="SAM" id="SignalP"/>
    </source>
</evidence>
<dbReference type="AlphaFoldDB" id="A0A3M8ASZ5"/>
<dbReference type="RefSeq" id="WP_122953004.1">
    <property type="nucleotide sequence ID" value="NZ_BJOD01000062.1"/>
</dbReference>
<dbReference type="Proteomes" id="UP000276178">
    <property type="component" value="Unassembled WGS sequence"/>
</dbReference>
<reference evidence="9 10" key="1">
    <citation type="submission" date="2018-10" db="EMBL/GenBank/DDBJ databases">
        <title>Phylogenomics of Brevibacillus.</title>
        <authorList>
            <person name="Dunlap C."/>
        </authorList>
    </citation>
    <scope>NUCLEOTIDE SEQUENCE [LARGE SCALE GENOMIC DNA]</scope>
    <source>
        <strain evidence="9 10">NRRL NRS 1219</strain>
    </source>
</reference>
<keyword evidence="4 7" id="KW-0732">Signal</keyword>
<comment type="similarity">
    <text evidence="2">Belongs to the bacterial solute-binding protein 8 family.</text>
</comment>
<dbReference type="InterPro" id="IPR002491">
    <property type="entry name" value="ABC_transptr_periplasmic_BD"/>
</dbReference>
<feature type="region of interest" description="Disordered" evidence="6">
    <location>
        <begin position="29"/>
        <end position="65"/>
    </location>
</feature>
<dbReference type="Pfam" id="PF01497">
    <property type="entry name" value="Peripla_BP_2"/>
    <property type="match status" value="1"/>
</dbReference>
<evidence type="ECO:0000256" key="1">
    <source>
        <dbReference type="ARBA" id="ARBA00004196"/>
    </source>
</evidence>
<evidence type="ECO:0000256" key="6">
    <source>
        <dbReference type="SAM" id="MobiDB-lite"/>
    </source>
</evidence>
<evidence type="ECO:0000256" key="4">
    <source>
        <dbReference type="ARBA" id="ARBA00022729"/>
    </source>
</evidence>
<feature type="chain" id="PRO_5039247135" evidence="7">
    <location>
        <begin position="26"/>
        <end position="350"/>
    </location>
</feature>
<organism evidence="9 10">
    <name type="scientific">Brevibacillus agri</name>
    <dbReference type="NCBI Taxonomy" id="51101"/>
    <lineage>
        <taxon>Bacteria</taxon>
        <taxon>Bacillati</taxon>
        <taxon>Bacillota</taxon>
        <taxon>Bacilli</taxon>
        <taxon>Bacillales</taxon>
        <taxon>Paenibacillaceae</taxon>
        <taxon>Brevibacillus</taxon>
    </lineage>
</organism>
<proteinExistence type="inferred from homology"/>
<dbReference type="SUPFAM" id="SSF53807">
    <property type="entry name" value="Helical backbone' metal receptor"/>
    <property type="match status" value="1"/>
</dbReference>
<dbReference type="GO" id="GO:1901678">
    <property type="term" value="P:iron coordination entity transport"/>
    <property type="evidence" value="ECO:0007669"/>
    <property type="project" value="UniProtKB-ARBA"/>
</dbReference>
<dbReference type="OrthoDB" id="9793175at2"/>
<evidence type="ECO:0000256" key="3">
    <source>
        <dbReference type="ARBA" id="ARBA00022448"/>
    </source>
</evidence>
<keyword evidence="3" id="KW-0813">Transport</keyword>
<dbReference type="InterPro" id="IPR051313">
    <property type="entry name" value="Bact_iron-sidero_bind"/>
</dbReference>
<evidence type="ECO:0000313" key="10">
    <source>
        <dbReference type="Proteomes" id="UP000276178"/>
    </source>
</evidence>
<feature type="domain" description="Fe/B12 periplasmic-binding" evidence="8">
    <location>
        <begin position="83"/>
        <end position="350"/>
    </location>
</feature>
<dbReference type="PROSITE" id="PS51257">
    <property type="entry name" value="PROKAR_LIPOPROTEIN"/>
    <property type="match status" value="1"/>
</dbReference>
<evidence type="ECO:0000259" key="8">
    <source>
        <dbReference type="PROSITE" id="PS50983"/>
    </source>
</evidence>
<evidence type="ECO:0000313" key="9">
    <source>
        <dbReference type="EMBL" id="RNB54310.1"/>
    </source>
</evidence>
<feature type="signal peptide" evidence="7">
    <location>
        <begin position="1"/>
        <end position="25"/>
    </location>
</feature>
<dbReference type="PROSITE" id="PS50983">
    <property type="entry name" value="FE_B12_PBP"/>
    <property type="match status" value="1"/>
</dbReference>
<dbReference type="EMBL" id="RHHN01000040">
    <property type="protein sequence ID" value="RNB54310.1"/>
    <property type="molecule type" value="Genomic_DNA"/>
</dbReference>
<protein>
    <submittedName>
        <fullName evidence="9">ABC transporter substrate-binding protein</fullName>
    </submittedName>
</protein>
<comment type="subcellular location">
    <subcellularLocation>
        <location evidence="1">Cell envelope</location>
    </subcellularLocation>
</comment>
<name>A0A3M8ASZ5_9BACL</name>
<dbReference type="GeneID" id="82813540"/>
<sequence length="350" mass="38114">MRIKSWAMMVSLLCLILLLGACSGANTPNQNASGGDQSAKTSPSQEQQAPAATSGSTSPESAAFPRTIKDANGDVTIEKQPKKVAVVHWGYADSLLLFDVPSVALALPFTEKQSVLHSESYKPYVEKVQELKIVGENTQVNMEALLDYGPDLIIAGNTVNKEILASLPQIAQTVVIDEQTTSVWADWQSVVTKFGEILGQEETAKRYIADYQAQLQSAKEKLTALDGTVAFVQVRDKAVWLQGTNYLKPYYEGMGLKPPTSANLDMQEGAQITLEGLSVLNPDYLFLGYFNYNDKTIPALTDEWDDTAVWSKLKAVQNKHVYGINGELALGYGPIGNMYGVKAVLEALGR</sequence>
<evidence type="ECO:0000256" key="2">
    <source>
        <dbReference type="ARBA" id="ARBA00008814"/>
    </source>
</evidence>
<evidence type="ECO:0000256" key="5">
    <source>
        <dbReference type="SAM" id="Coils"/>
    </source>
</evidence>
<feature type="compositionally biased region" description="Polar residues" evidence="6">
    <location>
        <begin position="29"/>
        <end position="60"/>
    </location>
</feature>